<evidence type="ECO:0000256" key="1">
    <source>
        <dbReference type="ARBA" id="ARBA00023125"/>
    </source>
</evidence>
<dbReference type="Proteomes" id="UP000422764">
    <property type="component" value="Chromosome"/>
</dbReference>
<protein>
    <submittedName>
        <fullName evidence="4">TetR family transcriptional regulator</fullName>
    </submittedName>
</protein>
<gene>
    <name evidence="4" type="ORF">GOM49_00155</name>
</gene>
<keyword evidence="1 2" id="KW-0238">DNA-binding</keyword>
<dbReference type="PRINTS" id="PR00455">
    <property type="entry name" value="HTHTETR"/>
</dbReference>
<dbReference type="PANTHER" id="PTHR43479">
    <property type="entry name" value="ACREF/ENVCD OPERON REPRESSOR-RELATED"/>
    <property type="match status" value="1"/>
</dbReference>
<dbReference type="EMBL" id="CP046522">
    <property type="protein sequence ID" value="QGU93765.1"/>
    <property type="molecule type" value="Genomic_DNA"/>
</dbReference>
<evidence type="ECO:0000313" key="4">
    <source>
        <dbReference type="EMBL" id="QGU93765.1"/>
    </source>
</evidence>
<dbReference type="Pfam" id="PF17932">
    <property type="entry name" value="TetR_C_24"/>
    <property type="match status" value="1"/>
</dbReference>
<organism evidence="4 5">
    <name type="scientific">Clostridium bovifaecis</name>
    <dbReference type="NCBI Taxonomy" id="2184719"/>
    <lineage>
        <taxon>Bacteria</taxon>
        <taxon>Bacillati</taxon>
        <taxon>Bacillota</taxon>
        <taxon>Clostridia</taxon>
        <taxon>Eubacteriales</taxon>
        <taxon>Clostridiaceae</taxon>
        <taxon>Clostridium</taxon>
    </lineage>
</organism>
<keyword evidence="5" id="KW-1185">Reference proteome</keyword>
<dbReference type="GO" id="GO:0003677">
    <property type="term" value="F:DNA binding"/>
    <property type="evidence" value="ECO:0007669"/>
    <property type="project" value="UniProtKB-UniRule"/>
</dbReference>
<dbReference type="PROSITE" id="PS50977">
    <property type="entry name" value="HTH_TETR_2"/>
    <property type="match status" value="1"/>
</dbReference>
<evidence type="ECO:0000313" key="5">
    <source>
        <dbReference type="Proteomes" id="UP000422764"/>
    </source>
</evidence>
<evidence type="ECO:0000259" key="3">
    <source>
        <dbReference type="PROSITE" id="PS50977"/>
    </source>
</evidence>
<accession>A0A6I6F7R1</accession>
<dbReference type="PROSITE" id="PS01081">
    <property type="entry name" value="HTH_TETR_1"/>
    <property type="match status" value="1"/>
</dbReference>
<feature type="DNA-binding region" description="H-T-H motif" evidence="2">
    <location>
        <begin position="25"/>
        <end position="44"/>
    </location>
</feature>
<reference evidence="4 5" key="1">
    <citation type="submission" date="2019-12" db="EMBL/GenBank/DDBJ databases">
        <title>Genome sequenceing of Clostridium bovifaecis.</title>
        <authorList>
            <person name="Yao Y."/>
        </authorList>
    </citation>
    <scope>NUCLEOTIDE SEQUENCE [LARGE SCALE GENOMIC DNA]</scope>
    <source>
        <strain evidence="4 5">BXX</strain>
    </source>
</reference>
<dbReference type="Gene3D" id="1.10.10.60">
    <property type="entry name" value="Homeodomain-like"/>
    <property type="match status" value="1"/>
</dbReference>
<dbReference type="Pfam" id="PF00440">
    <property type="entry name" value="TetR_N"/>
    <property type="match status" value="1"/>
</dbReference>
<dbReference type="InterPro" id="IPR001647">
    <property type="entry name" value="HTH_TetR"/>
</dbReference>
<evidence type="ECO:0000256" key="2">
    <source>
        <dbReference type="PROSITE-ProRule" id="PRU00335"/>
    </source>
</evidence>
<dbReference type="Gene3D" id="1.10.357.10">
    <property type="entry name" value="Tetracycline Repressor, domain 2"/>
    <property type="match status" value="1"/>
</dbReference>
<proteinExistence type="predicted"/>
<name>A0A6I6F7R1_9CLOT</name>
<dbReference type="AlphaFoldDB" id="A0A6I6F7R1"/>
<dbReference type="SUPFAM" id="SSF46689">
    <property type="entry name" value="Homeodomain-like"/>
    <property type="match status" value="1"/>
</dbReference>
<feature type="domain" description="HTH tetR-type" evidence="3">
    <location>
        <begin position="2"/>
        <end position="62"/>
    </location>
</feature>
<dbReference type="InterPro" id="IPR023772">
    <property type="entry name" value="DNA-bd_HTH_TetR-type_CS"/>
</dbReference>
<dbReference type="InterPro" id="IPR041490">
    <property type="entry name" value="KstR2_TetR_C"/>
</dbReference>
<sequence>MNKTKVAIFEAAIKEFSSNGYNGATVDDIALKAGVAKGTLYYHFKSKEDIFKYIIKEGMKKIKQDVQDEVEKVEEPISKLKTLCRVQLKLVYENRDFFKVIMSQIWGKELRQLELRETVQKYVLLIEQYIEEAIRKGVVRDGNSSFMAYAFFGALTSTAVYELINNDNINVDDVIDNLTDYLLYGMSK</sequence>
<dbReference type="InterPro" id="IPR036271">
    <property type="entry name" value="Tet_transcr_reg_TetR-rel_C_sf"/>
</dbReference>
<dbReference type="InterPro" id="IPR009057">
    <property type="entry name" value="Homeodomain-like_sf"/>
</dbReference>
<dbReference type="SUPFAM" id="SSF48498">
    <property type="entry name" value="Tetracyclin repressor-like, C-terminal domain"/>
    <property type="match status" value="1"/>
</dbReference>
<dbReference type="PANTHER" id="PTHR43479:SF11">
    <property type="entry name" value="ACREF_ENVCD OPERON REPRESSOR-RELATED"/>
    <property type="match status" value="1"/>
</dbReference>
<dbReference type="InterPro" id="IPR050624">
    <property type="entry name" value="HTH-type_Tx_Regulator"/>
</dbReference>